<dbReference type="Proteomes" id="UP001597542">
    <property type="component" value="Unassembled WGS sequence"/>
</dbReference>
<dbReference type="RefSeq" id="WP_344270736.1">
    <property type="nucleotide sequence ID" value="NZ_BAAAHV010000008.1"/>
</dbReference>
<evidence type="ECO:0000259" key="2">
    <source>
        <dbReference type="Pfam" id="PF09369"/>
    </source>
</evidence>
<dbReference type="InterPro" id="IPR047721">
    <property type="entry name" value="DrmB"/>
</dbReference>
<accession>A0ABW5HVP3</accession>
<protein>
    <submittedName>
        <fullName evidence="3">DUF1998 domain-containing protein</fullName>
    </submittedName>
</protein>
<comment type="caution">
    <text evidence="3">The sequence shown here is derived from an EMBL/GenBank/DDBJ whole genome shotgun (WGS) entry which is preliminary data.</text>
</comment>
<dbReference type="NCBIfam" id="NF038324">
    <property type="entry name" value="DrmB_fam"/>
    <property type="match status" value="1"/>
</dbReference>
<proteinExistence type="predicted"/>
<name>A0ABW5HVP3_9PSEU</name>
<organism evidence="3 4">
    <name type="scientific">Amycolatopsis albidoflavus</name>
    <dbReference type="NCBI Taxonomy" id="102226"/>
    <lineage>
        <taxon>Bacteria</taxon>
        <taxon>Bacillati</taxon>
        <taxon>Actinomycetota</taxon>
        <taxon>Actinomycetes</taxon>
        <taxon>Pseudonocardiales</taxon>
        <taxon>Pseudonocardiaceae</taxon>
        <taxon>Amycolatopsis</taxon>
    </lineage>
</organism>
<dbReference type="Pfam" id="PF09369">
    <property type="entry name" value="MZB"/>
    <property type="match status" value="1"/>
</dbReference>
<gene>
    <name evidence="3" type="ORF">ACFSUT_12080</name>
</gene>
<keyword evidence="4" id="KW-1185">Reference proteome</keyword>
<evidence type="ECO:0000313" key="4">
    <source>
        <dbReference type="Proteomes" id="UP001597542"/>
    </source>
</evidence>
<feature type="domain" description="MrfA-like Zn-binding" evidence="2">
    <location>
        <begin position="486"/>
        <end position="583"/>
    </location>
</feature>
<dbReference type="EMBL" id="JBHUKQ010000009">
    <property type="protein sequence ID" value="MFD2481017.1"/>
    <property type="molecule type" value="Genomic_DNA"/>
</dbReference>
<sequence length="622" mass="68003">MALRKPDRNGRKAVPGGPVSKTPLGGVRSAQMITTFGVGAMVAVDDSSYVVSGLDTWNINEKDTLYEPRLQKWLRVNKFYGPPANDPPNGDGVRVRRFPEWYSCSNCHDLKPYKSFGTASATGTKCAACETSLVPSRFVMACENGHLDDFPYWAWVHKKNRPADDYTGDHKLELHSDGRTASLRSVVISCSCGLESSMEGAFGRRALELLGVQCRGRRPWLGAGLEEPHCDANPRTLQRGASAAWFAVNRSSLSIPPWSDVLQKSVDKHYTTLAAVVGQPNESAVIESLDWVRANQFTVEDVVKAVRQHQRLLAEEVEDEPARGLEATESFRLQEYDPLYYGQKPIRQGDDFECARPDDHVDVALPYRIGRSMLVKRLREVRALESFTRIEAPDQLSDRKRYAALSSGRVDWLPAIEVSGEGVFLTLDPDELTAWETSAGPAARGTSIRASHTRALAERAKRRGAVPAAGASESAISARYVLLHTLAHALINEWSLDAGYPAASLRERLYVSDRCAGLLIYTATSDSAGSLGGVVAQGSHARLQETLCSAINRVAWCSQDPPCMEAEASGVDSLNLAACYACVMLPESSCETNNTFLDRALLVGTPDDGQTGFFHHLLSDGA</sequence>
<feature type="region of interest" description="Disordered" evidence="1">
    <location>
        <begin position="1"/>
        <end position="25"/>
    </location>
</feature>
<evidence type="ECO:0000313" key="3">
    <source>
        <dbReference type="EMBL" id="MFD2481017.1"/>
    </source>
</evidence>
<feature type="compositionally biased region" description="Basic and acidic residues" evidence="1">
    <location>
        <begin position="1"/>
        <end position="10"/>
    </location>
</feature>
<dbReference type="InterPro" id="IPR018973">
    <property type="entry name" value="MZB"/>
</dbReference>
<evidence type="ECO:0000256" key="1">
    <source>
        <dbReference type="SAM" id="MobiDB-lite"/>
    </source>
</evidence>
<reference evidence="4" key="1">
    <citation type="journal article" date="2019" name="Int. J. Syst. Evol. Microbiol.">
        <title>The Global Catalogue of Microorganisms (GCM) 10K type strain sequencing project: providing services to taxonomists for standard genome sequencing and annotation.</title>
        <authorList>
            <consortium name="The Broad Institute Genomics Platform"/>
            <consortium name="The Broad Institute Genome Sequencing Center for Infectious Disease"/>
            <person name="Wu L."/>
            <person name="Ma J."/>
        </authorList>
    </citation>
    <scope>NUCLEOTIDE SEQUENCE [LARGE SCALE GENOMIC DNA]</scope>
    <source>
        <strain evidence="4">CGMCC 4.7638</strain>
    </source>
</reference>